<dbReference type="AlphaFoldDB" id="A0A699VWT1"/>
<reference evidence="1" key="1">
    <citation type="journal article" date="2019" name="Sci. Rep.">
        <title>Draft genome of Tanacetum cinerariifolium, the natural source of mosquito coil.</title>
        <authorList>
            <person name="Yamashiro T."/>
            <person name="Shiraishi A."/>
            <person name="Satake H."/>
            <person name="Nakayama K."/>
        </authorList>
    </citation>
    <scope>NUCLEOTIDE SEQUENCE</scope>
</reference>
<accession>A0A699VWT1</accession>
<comment type="caution">
    <text evidence="1">The sequence shown here is derived from an EMBL/GenBank/DDBJ whole genome shotgun (WGS) entry which is preliminary data.</text>
</comment>
<organism evidence="1">
    <name type="scientific">Tanacetum cinerariifolium</name>
    <name type="common">Dalmatian daisy</name>
    <name type="synonym">Chrysanthemum cinerariifolium</name>
    <dbReference type="NCBI Taxonomy" id="118510"/>
    <lineage>
        <taxon>Eukaryota</taxon>
        <taxon>Viridiplantae</taxon>
        <taxon>Streptophyta</taxon>
        <taxon>Embryophyta</taxon>
        <taxon>Tracheophyta</taxon>
        <taxon>Spermatophyta</taxon>
        <taxon>Magnoliopsida</taxon>
        <taxon>eudicotyledons</taxon>
        <taxon>Gunneridae</taxon>
        <taxon>Pentapetalae</taxon>
        <taxon>asterids</taxon>
        <taxon>campanulids</taxon>
        <taxon>Asterales</taxon>
        <taxon>Asteraceae</taxon>
        <taxon>Asteroideae</taxon>
        <taxon>Anthemideae</taxon>
        <taxon>Anthemidinae</taxon>
        <taxon>Tanacetum</taxon>
    </lineage>
</organism>
<dbReference type="EMBL" id="BKCJ011493436">
    <property type="protein sequence ID" value="GFD37958.1"/>
    <property type="molecule type" value="Genomic_DNA"/>
</dbReference>
<proteinExistence type="predicted"/>
<name>A0A699VWT1_TANCI</name>
<evidence type="ECO:0000313" key="1">
    <source>
        <dbReference type="EMBL" id="GFD37958.1"/>
    </source>
</evidence>
<sequence length="99" mass="11290">MVTNTLNRFATLVQNTSRATTTGVPSADKAIASPAEMEKDADTNLKNELVDLLGIDIVTEYYNKKLLYERYYEKMNKRRQSSQIINCDFLTKKGHISLK</sequence>
<gene>
    <name evidence="1" type="ORF">Tci_909927</name>
</gene>
<feature type="non-terminal residue" evidence="1">
    <location>
        <position position="99"/>
    </location>
</feature>
<protein>
    <submittedName>
        <fullName evidence="1">Uncharacterized protein</fullName>
    </submittedName>
</protein>